<dbReference type="AlphaFoldDB" id="A0A368YKI8"/>
<feature type="transmembrane region" description="Helical" evidence="1">
    <location>
        <begin position="7"/>
        <end position="27"/>
    </location>
</feature>
<keyword evidence="1" id="KW-1133">Transmembrane helix</keyword>
<keyword evidence="3" id="KW-1185">Reference proteome</keyword>
<evidence type="ECO:0000313" key="2">
    <source>
        <dbReference type="EMBL" id="RCW80129.1"/>
    </source>
</evidence>
<dbReference type="Proteomes" id="UP000253324">
    <property type="component" value="Unassembled WGS sequence"/>
</dbReference>
<evidence type="ECO:0000256" key="1">
    <source>
        <dbReference type="SAM" id="Phobius"/>
    </source>
</evidence>
<protein>
    <submittedName>
        <fullName evidence="2">Uncharacterized protein</fullName>
    </submittedName>
</protein>
<feature type="transmembrane region" description="Helical" evidence="1">
    <location>
        <begin position="33"/>
        <end position="51"/>
    </location>
</feature>
<dbReference type="EMBL" id="QPJM01000015">
    <property type="protein sequence ID" value="RCW80129.1"/>
    <property type="molecule type" value="Genomic_DNA"/>
</dbReference>
<proteinExistence type="predicted"/>
<keyword evidence="1" id="KW-0812">Transmembrane</keyword>
<keyword evidence="1" id="KW-0472">Membrane</keyword>
<evidence type="ECO:0000313" key="3">
    <source>
        <dbReference type="Proteomes" id="UP000253324"/>
    </source>
</evidence>
<organism evidence="2 3">
    <name type="scientific">Phyllobacterium bourgognense</name>
    <dbReference type="NCBI Taxonomy" id="314236"/>
    <lineage>
        <taxon>Bacteria</taxon>
        <taxon>Pseudomonadati</taxon>
        <taxon>Pseudomonadota</taxon>
        <taxon>Alphaproteobacteria</taxon>
        <taxon>Hyphomicrobiales</taxon>
        <taxon>Phyllobacteriaceae</taxon>
        <taxon>Phyllobacterium</taxon>
    </lineage>
</organism>
<gene>
    <name evidence="2" type="ORF">C7476_11594</name>
</gene>
<accession>A0A368YKI8</accession>
<reference evidence="2 3" key="1">
    <citation type="submission" date="2018-07" db="EMBL/GenBank/DDBJ databases">
        <title>Genomic Encyclopedia of Type Strains, Phase III (KMG-III): the genomes of soil and plant-associated and newly described type strains.</title>
        <authorList>
            <person name="Whitman W."/>
        </authorList>
    </citation>
    <scope>NUCLEOTIDE SEQUENCE [LARGE SCALE GENOMIC DNA]</scope>
    <source>
        <strain evidence="2 3">31-25a</strain>
    </source>
</reference>
<comment type="caution">
    <text evidence="2">The sequence shown here is derived from an EMBL/GenBank/DDBJ whole genome shotgun (WGS) entry which is preliminary data.</text>
</comment>
<sequence length="55" mass="5854">MKSYFPYIIGALVGALLAILLSGLFSLIGTPQLVLFGCLPALGGALLERYAQRRS</sequence>
<name>A0A368YKI8_9HYPH</name>